<dbReference type="AlphaFoldDB" id="A0A804HU97"/>
<dbReference type="Proteomes" id="UP000012960">
    <property type="component" value="Unplaced"/>
</dbReference>
<name>A0A804HU97_MUSAM</name>
<gene>
    <name evidence="1" type="ORF">GSMUA_298700.1</name>
</gene>
<dbReference type="EMBL" id="HG996466">
    <property type="protein sequence ID" value="CAG1859575.1"/>
    <property type="molecule type" value="Genomic_DNA"/>
</dbReference>
<dbReference type="Gramene" id="Ma01_t15030.1">
    <property type="protein sequence ID" value="Ma01_p15030.1"/>
    <property type="gene ID" value="Ma01_g15030"/>
</dbReference>
<evidence type="ECO:0000313" key="1">
    <source>
        <dbReference type="EMBL" id="CAG1859575.1"/>
    </source>
</evidence>
<protein>
    <submittedName>
        <fullName evidence="1">(wild Malaysian banana) hypothetical protein</fullName>
    </submittedName>
</protein>
<reference evidence="2" key="2">
    <citation type="submission" date="2021-05" db="UniProtKB">
        <authorList>
            <consortium name="EnsemblPlants"/>
        </authorList>
    </citation>
    <scope>IDENTIFICATION</scope>
    <source>
        <strain evidence="2">subsp. malaccensis</strain>
    </source>
</reference>
<dbReference type="EnsemblPlants" id="Ma01_t15030.1">
    <property type="protein sequence ID" value="Ma01_p15030.1"/>
    <property type="gene ID" value="Ma01_g15030"/>
</dbReference>
<reference evidence="1" key="1">
    <citation type="submission" date="2021-03" db="EMBL/GenBank/DDBJ databases">
        <authorList>
            <consortium name="Genoscope - CEA"/>
            <person name="William W."/>
        </authorList>
    </citation>
    <scope>NUCLEOTIDE SEQUENCE</scope>
    <source>
        <strain evidence="1">Doubled-haploid Pahang</strain>
    </source>
</reference>
<evidence type="ECO:0000313" key="2">
    <source>
        <dbReference type="EnsemblPlants" id="Ma01_p15030.1"/>
    </source>
</evidence>
<organism evidence="2 3">
    <name type="scientific">Musa acuminata subsp. malaccensis</name>
    <name type="common">Wild banana</name>
    <name type="synonym">Musa malaccensis</name>
    <dbReference type="NCBI Taxonomy" id="214687"/>
    <lineage>
        <taxon>Eukaryota</taxon>
        <taxon>Viridiplantae</taxon>
        <taxon>Streptophyta</taxon>
        <taxon>Embryophyta</taxon>
        <taxon>Tracheophyta</taxon>
        <taxon>Spermatophyta</taxon>
        <taxon>Magnoliopsida</taxon>
        <taxon>Liliopsida</taxon>
        <taxon>Zingiberales</taxon>
        <taxon>Musaceae</taxon>
        <taxon>Musa</taxon>
    </lineage>
</organism>
<evidence type="ECO:0000313" key="3">
    <source>
        <dbReference type="Proteomes" id="UP000012960"/>
    </source>
</evidence>
<sequence>MSTQKKRNFNIEAFKRRVNLAPRRPGRCSSMPSTRFTHTIPAVSALKNSPGMLIIWCFTNMEKNCTLDL</sequence>
<keyword evidence="3" id="KW-1185">Reference proteome</keyword>
<proteinExistence type="predicted"/>
<accession>A0A804HU97</accession>
<dbReference type="InParanoid" id="A0A804HU97"/>